<proteinExistence type="predicted"/>
<protein>
    <submittedName>
        <fullName evidence="2">26S protease regulatory subunit 4-like protein</fullName>
    </submittedName>
</protein>
<evidence type="ECO:0000313" key="2">
    <source>
        <dbReference type="EMBL" id="TYJ98017.1"/>
    </source>
</evidence>
<keyword evidence="2" id="KW-0378">Hydrolase</keyword>
<dbReference type="GO" id="GO:0006508">
    <property type="term" value="P:proteolysis"/>
    <property type="evidence" value="ECO:0007669"/>
    <property type="project" value="UniProtKB-KW"/>
</dbReference>
<dbReference type="AlphaFoldDB" id="A0A5D3BFW9"/>
<sequence>MSKMKGPVHGDYFPDVDGVPSLSIIATLVDHFAYVDGLLYRPPKGVTSYFMASQEQARLYLQSSHPPPPSLLSTISVNLSLKEHFRVADNLSPIIVFLDAIDAVGTKRIRNLDPALLQPGQIDMVDYFLSLLNGVAYLGDVLGASHLLRLGDHHDHLVILDVIEHNKN</sequence>
<dbReference type="Proteomes" id="UP000321393">
    <property type="component" value="Unassembled WGS sequence"/>
</dbReference>
<dbReference type="EMBL" id="SSTE01018788">
    <property type="protein sequence ID" value="KAA0037883.1"/>
    <property type="molecule type" value="Genomic_DNA"/>
</dbReference>
<keyword evidence="2" id="KW-0645">Protease</keyword>
<evidence type="ECO:0000313" key="3">
    <source>
        <dbReference type="Proteomes" id="UP000321393"/>
    </source>
</evidence>
<evidence type="ECO:0000313" key="4">
    <source>
        <dbReference type="Proteomes" id="UP000321947"/>
    </source>
</evidence>
<dbReference type="GO" id="GO:0008233">
    <property type="term" value="F:peptidase activity"/>
    <property type="evidence" value="ECO:0007669"/>
    <property type="project" value="UniProtKB-KW"/>
</dbReference>
<accession>A0A5D3BFW9</accession>
<dbReference type="STRING" id="1194695.A0A5D3BFW9"/>
<name>A0A5D3BFW9_CUCMM</name>
<gene>
    <name evidence="2" type="ORF">E5676_scaffold487G00450</name>
    <name evidence="1" type="ORF">E6C27_scaffold36G00510</name>
</gene>
<organism evidence="2 4">
    <name type="scientific">Cucumis melo var. makuwa</name>
    <name type="common">Oriental melon</name>
    <dbReference type="NCBI Taxonomy" id="1194695"/>
    <lineage>
        <taxon>Eukaryota</taxon>
        <taxon>Viridiplantae</taxon>
        <taxon>Streptophyta</taxon>
        <taxon>Embryophyta</taxon>
        <taxon>Tracheophyta</taxon>
        <taxon>Spermatophyta</taxon>
        <taxon>Magnoliopsida</taxon>
        <taxon>eudicotyledons</taxon>
        <taxon>Gunneridae</taxon>
        <taxon>Pentapetalae</taxon>
        <taxon>rosids</taxon>
        <taxon>fabids</taxon>
        <taxon>Cucurbitales</taxon>
        <taxon>Cucurbitaceae</taxon>
        <taxon>Benincaseae</taxon>
        <taxon>Cucumis</taxon>
    </lineage>
</organism>
<dbReference type="Proteomes" id="UP000321947">
    <property type="component" value="Unassembled WGS sequence"/>
</dbReference>
<dbReference type="EMBL" id="SSTD01018434">
    <property type="protein sequence ID" value="TYJ98017.1"/>
    <property type="molecule type" value="Genomic_DNA"/>
</dbReference>
<reference evidence="3 4" key="1">
    <citation type="submission" date="2019-08" db="EMBL/GenBank/DDBJ databases">
        <title>Draft genome sequences of two oriental melons (Cucumis melo L. var makuwa).</title>
        <authorList>
            <person name="Kwon S.-Y."/>
        </authorList>
    </citation>
    <scope>NUCLEOTIDE SEQUENCE [LARGE SCALE GENOMIC DNA]</scope>
    <source>
        <strain evidence="4">cv. Chang Bougi</strain>
        <strain evidence="3">cv. SW 3</strain>
        <tissue evidence="2">Leaf</tissue>
    </source>
</reference>
<comment type="caution">
    <text evidence="2">The sequence shown here is derived from an EMBL/GenBank/DDBJ whole genome shotgun (WGS) entry which is preliminary data.</text>
</comment>
<evidence type="ECO:0000313" key="1">
    <source>
        <dbReference type="EMBL" id="KAA0037883.1"/>
    </source>
</evidence>